<dbReference type="AlphaFoldDB" id="A0A195BFF1"/>
<evidence type="ECO:0000313" key="2">
    <source>
        <dbReference type="Proteomes" id="UP000078540"/>
    </source>
</evidence>
<protein>
    <submittedName>
        <fullName evidence="1">Uncharacterized protein</fullName>
    </submittedName>
</protein>
<organism evidence="1 2">
    <name type="scientific">Atta colombica</name>
    <dbReference type="NCBI Taxonomy" id="520822"/>
    <lineage>
        <taxon>Eukaryota</taxon>
        <taxon>Metazoa</taxon>
        <taxon>Ecdysozoa</taxon>
        <taxon>Arthropoda</taxon>
        <taxon>Hexapoda</taxon>
        <taxon>Insecta</taxon>
        <taxon>Pterygota</taxon>
        <taxon>Neoptera</taxon>
        <taxon>Endopterygota</taxon>
        <taxon>Hymenoptera</taxon>
        <taxon>Apocrita</taxon>
        <taxon>Aculeata</taxon>
        <taxon>Formicoidea</taxon>
        <taxon>Formicidae</taxon>
        <taxon>Myrmicinae</taxon>
        <taxon>Atta</taxon>
    </lineage>
</organism>
<name>A0A195BFF1_9HYME</name>
<dbReference type="Proteomes" id="UP000078540">
    <property type="component" value="Unassembled WGS sequence"/>
</dbReference>
<accession>A0A195BFF1</accession>
<evidence type="ECO:0000313" key="1">
    <source>
        <dbReference type="EMBL" id="KYM83319.1"/>
    </source>
</evidence>
<dbReference type="EMBL" id="KQ976491">
    <property type="protein sequence ID" value="KYM83319.1"/>
    <property type="molecule type" value="Genomic_DNA"/>
</dbReference>
<sequence length="49" mass="5881">MNLEMIIYVRYIIRSPEAYDGIIITLANLDDEKFKSTEIKEILINEYER</sequence>
<proteinExistence type="predicted"/>
<keyword evidence="2" id="KW-1185">Reference proteome</keyword>
<reference evidence="1 2" key="1">
    <citation type="submission" date="2015-09" db="EMBL/GenBank/DDBJ databases">
        <title>Atta colombica WGS genome.</title>
        <authorList>
            <person name="Nygaard S."/>
            <person name="Hu H."/>
            <person name="Boomsma J."/>
            <person name="Zhang G."/>
        </authorList>
    </citation>
    <scope>NUCLEOTIDE SEQUENCE [LARGE SCALE GENOMIC DNA]</scope>
    <source>
        <strain evidence="1">Treedump-2</strain>
        <tissue evidence="1">Whole body</tissue>
    </source>
</reference>
<gene>
    <name evidence="1" type="ORF">ALC53_06219</name>
</gene>